<dbReference type="Gene3D" id="6.10.340.10">
    <property type="match status" value="1"/>
</dbReference>
<comment type="caution">
    <text evidence="18">The sequence shown here is derived from an EMBL/GenBank/DDBJ whole genome shotgun (WGS) entry which is preliminary data.</text>
</comment>
<evidence type="ECO:0000259" key="17">
    <source>
        <dbReference type="PROSITE" id="PS50885"/>
    </source>
</evidence>
<gene>
    <name evidence="18" type="ORF">HBE96_09800</name>
</gene>
<dbReference type="Pfam" id="PF02518">
    <property type="entry name" value="HATPase_c"/>
    <property type="match status" value="1"/>
</dbReference>
<dbReference type="GO" id="GO:0005886">
    <property type="term" value="C:plasma membrane"/>
    <property type="evidence" value="ECO:0007669"/>
    <property type="project" value="UniProtKB-SubCell"/>
</dbReference>
<dbReference type="Proteomes" id="UP000537131">
    <property type="component" value="Unassembled WGS sequence"/>
</dbReference>
<dbReference type="CDD" id="cd00075">
    <property type="entry name" value="HATPase"/>
    <property type="match status" value="1"/>
</dbReference>
<dbReference type="SMART" id="SM00304">
    <property type="entry name" value="HAMP"/>
    <property type="match status" value="1"/>
</dbReference>
<dbReference type="InterPro" id="IPR003661">
    <property type="entry name" value="HisK_dim/P_dom"/>
</dbReference>
<keyword evidence="9 18" id="KW-0418">Kinase</keyword>
<dbReference type="PROSITE" id="PS50885">
    <property type="entry name" value="HAMP"/>
    <property type="match status" value="1"/>
</dbReference>
<keyword evidence="13 15" id="KW-0472">Membrane</keyword>
<feature type="transmembrane region" description="Helical" evidence="15">
    <location>
        <begin position="12"/>
        <end position="41"/>
    </location>
</feature>
<dbReference type="CDD" id="cd00082">
    <property type="entry name" value="HisKA"/>
    <property type="match status" value="1"/>
</dbReference>
<evidence type="ECO:0000256" key="15">
    <source>
        <dbReference type="SAM" id="Phobius"/>
    </source>
</evidence>
<evidence type="ECO:0000256" key="7">
    <source>
        <dbReference type="ARBA" id="ARBA00022692"/>
    </source>
</evidence>
<keyword evidence="7 15" id="KW-0812">Transmembrane</keyword>
<proteinExistence type="predicted"/>
<evidence type="ECO:0000313" key="18">
    <source>
        <dbReference type="EMBL" id="NMM62991.1"/>
    </source>
</evidence>
<evidence type="ECO:0000256" key="6">
    <source>
        <dbReference type="ARBA" id="ARBA00022679"/>
    </source>
</evidence>
<keyword evidence="10" id="KW-0067">ATP-binding</keyword>
<dbReference type="InterPro" id="IPR036097">
    <property type="entry name" value="HisK_dim/P_sf"/>
</dbReference>
<evidence type="ECO:0000256" key="5">
    <source>
        <dbReference type="ARBA" id="ARBA00022553"/>
    </source>
</evidence>
<keyword evidence="19" id="KW-1185">Reference proteome</keyword>
<keyword evidence="5" id="KW-0597">Phosphoprotein</keyword>
<evidence type="ECO:0000256" key="9">
    <source>
        <dbReference type="ARBA" id="ARBA00022777"/>
    </source>
</evidence>
<reference evidence="18 19" key="1">
    <citation type="submission" date="2020-04" db="EMBL/GenBank/DDBJ databases">
        <authorList>
            <person name="Doyle D.A."/>
        </authorList>
    </citation>
    <scope>NUCLEOTIDE SEQUENCE [LARGE SCALE GENOMIC DNA]</scope>
    <source>
        <strain evidence="18 19">P21</strain>
    </source>
</reference>
<dbReference type="SMART" id="SM00388">
    <property type="entry name" value="HisKA"/>
    <property type="match status" value="1"/>
</dbReference>
<dbReference type="RefSeq" id="WP_169297591.1">
    <property type="nucleotide sequence ID" value="NZ_JABBNI010000016.1"/>
</dbReference>
<keyword evidence="14" id="KW-0175">Coiled coil</keyword>
<name>A0A7Y0EGJ9_9CLOT</name>
<feature type="domain" description="HAMP" evidence="17">
    <location>
        <begin position="190"/>
        <end position="242"/>
    </location>
</feature>
<keyword evidence="4" id="KW-1003">Cell membrane</keyword>
<dbReference type="Gene3D" id="3.30.565.10">
    <property type="entry name" value="Histidine kinase-like ATPase, C-terminal domain"/>
    <property type="match status" value="1"/>
</dbReference>
<organism evidence="18 19">
    <name type="scientific">Clostridium muellerianum</name>
    <dbReference type="NCBI Taxonomy" id="2716538"/>
    <lineage>
        <taxon>Bacteria</taxon>
        <taxon>Bacillati</taxon>
        <taxon>Bacillota</taxon>
        <taxon>Clostridia</taxon>
        <taxon>Eubacteriales</taxon>
        <taxon>Clostridiaceae</taxon>
        <taxon>Clostridium</taxon>
    </lineage>
</organism>
<keyword evidence="11 15" id="KW-1133">Transmembrane helix</keyword>
<evidence type="ECO:0000256" key="8">
    <source>
        <dbReference type="ARBA" id="ARBA00022741"/>
    </source>
</evidence>
<evidence type="ECO:0000256" key="11">
    <source>
        <dbReference type="ARBA" id="ARBA00022989"/>
    </source>
</evidence>
<evidence type="ECO:0000259" key="16">
    <source>
        <dbReference type="PROSITE" id="PS50109"/>
    </source>
</evidence>
<evidence type="ECO:0000256" key="1">
    <source>
        <dbReference type="ARBA" id="ARBA00000085"/>
    </source>
</evidence>
<dbReference type="EMBL" id="JABBNI010000016">
    <property type="protein sequence ID" value="NMM62991.1"/>
    <property type="molecule type" value="Genomic_DNA"/>
</dbReference>
<dbReference type="InterPro" id="IPR050398">
    <property type="entry name" value="HssS/ArlS-like"/>
</dbReference>
<accession>A0A7Y0EGJ9</accession>
<evidence type="ECO:0000256" key="10">
    <source>
        <dbReference type="ARBA" id="ARBA00022840"/>
    </source>
</evidence>
<dbReference type="Pfam" id="PF00672">
    <property type="entry name" value="HAMP"/>
    <property type="match status" value="1"/>
</dbReference>
<evidence type="ECO:0000256" key="14">
    <source>
        <dbReference type="SAM" id="Coils"/>
    </source>
</evidence>
<comment type="subcellular location">
    <subcellularLocation>
        <location evidence="2">Cell membrane</location>
        <topology evidence="2">Multi-pass membrane protein</topology>
    </subcellularLocation>
</comment>
<keyword evidence="12" id="KW-0902">Two-component regulatory system</keyword>
<dbReference type="PANTHER" id="PTHR45528:SF1">
    <property type="entry name" value="SENSOR HISTIDINE KINASE CPXA"/>
    <property type="match status" value="1"/>
</dbReference>
<evidence type="ECO:0000256" key="12">
    <source>
        <dbReference type="ARBA" id="ARBA00023012"/>
    </source>
</evidence>
<dbReference type="InterPro" id="IPR003660">
    <property type="entry name" value="HAMP_dom"/>
</dbReference>
<dbReference type="SUPFAM" id="SSF47384">
    <property type="entry name" value="Homodimeric domain of signal transducing histidine kinase"/>
    <property type="match status" value="1"/>
</dbReference>
<evidence type="ECO:0000256" key="13">
    <source>
        <dbReference type="ARBA" id="ARBA00023136"/>
    </source>
</evidence>
<evidence type="ECO:0000313" key="19">
    <source>
        <dbReference type="Proteomes" id="UP000537131"/>
    </source>
</evidence>
<dbReference type="PRINTS" id="PR00344">
    <property type="entry name" value="BCTRLSENSOR"/>
</dbReference>
<sequence>MKNKSNKTETVFYLFIKTYIELVCVLVVSLILLLVLVSFFFGKLTESTLPNIGVYDKIGKSYETFDARELEKMGGGFEVIDENNKVIFRKGNIGKKKETYTQEELLKLSYLSSIESSKELHILNGFISNNGKKYISIITLPSNNIKLNFQFSSKYMYLFKGIKSKLIISLILFISIVIFSIGLFSYLISIRLGKPLKKIEEGLVSIGNGNYKDRLKFNGPKEFDVIKDTFNEILDKLSKTEDEKRMLEDSKKRLLADLTHDIKSPITSIKGFSQALVEGRIDNEDKDRYYKVINRKSDEVVEMIDELFQYVKMDTPDFKLNMQKKDICEVLRRLIVKYYDDIKNKGMELEFFIPEEKIYVQIDEINLFRALGNLVDNVLKYNKPGTRIKIELSKDEIDGKCIEKNEKVVFITVCDDGIGIKNKDIIFDPFVREDESRKNDGGTGLGLSIVKKIIELHGGKIGITENVEYKTIFQIALYENCSIFK</sequence>
<protein>
    <recommendedName>
        <fullName evidence="3">histidine kinase</fullName>
        <ecNumber evidence="3">2.7.13.3</ecNumber>
    </recommendedName>
</protein>
<dbReference type="GO" id="GO:0005524">
    <property type="term" value="F:ATP binding"/>
    <property type="evidence" value="ECO:0007669"/>
    <property type="project" value="UniProtKB-KW"/>
</dbReference>
<reference evidence="18 19" key="2">
    <citation type="submission" date="2020-06" db="EMBL/GenBank/DDBJ databases">
        <title>Complete Genome Sequence of Clostridium muelleri sp. nov. P21T, an Acid-Alcohol Producing Acetogen Isolated from Old Hay.</title>
        <authorList>
            <person name="Duncan K.E."/>
            <person name="Tanner R.S."/>
        </authorList>
    </citation>
    <scope>NUCLEOTIDE SEQUENCE [LARGE SCALE GENOMIC DNA]</scope>
    <source>
        <strain evidence="18 19">P21</strain>
    </source>
</reference>
<dbReference type="SMART" id="SM00387">
    <property type="entry name" value="HATPase_c"/>
    <property type="match status" value="1"/>
</dbReference>
<dbReference type="InterPro" id="IPR004358">
    <property type="entry name" value="Sig_transdc_His_kin-like_C"/>
</dbReference>
<keyword evidence="8" id="KW-0547">Nucleotide-binding</keyword>
<dbReference type="EC" id="2.7.13.3" evidence="3"/>
<dbReference type="Pfam" id="PF00512">
    <property type="entry name" value="HisKA"/>
    <property type="match status" value="1"/>
</dbReference>
<dbReference type="InterPro" id="IPR005467">
    <property type="entry name" value="His_kinase_dom"/>
</dbReference>
<feature type="transmembrane region" description="Helical" evidence="15">
    <location>
        <begin position="166"/>
        <end position="188"/>
    </location>
</feature>
<dbReference type="CDD" id="cd06225">
    <property type="entry name" value="HAMP"/>
    <property type="match status" value="1"/>
</dbReference>
<dbReference type="SUPFAM" id="SSF55874">
    <property type="entry name" value="ATPase domain of HSP90 chaperone/DNA topoisomerase II/histidine kinase"/>
    <property type="match status" value="1"/>
</dbReference>
<feature type="domain" description="Histidine kinase" evidence="16">
    <location>
        <begin position="257"/>
        <end position="481"/>
    </location>
</feature>
<dbReference type="PANTHER" id="PTHR45528">
    <property type="entry name" value="SENSOR HISTIDINE KINASE CPXA"/>
    <property type="match status" value="1"/>
</dbReference>
<evidence type="ECO:0000256" key="3">
    <source>
        <dbReference type="ARBA" id="ARBA00012438"/>
    </source>
</evidence>
<dbReference type="GO" id="GO:0000155">
    <property type="term" value="F:phosphorelay sensor kinase activity"/>
    <property type="evidence" value="ECO:0007669"/>
    <property type="project" value="InterPro"/>
</dbReference>
<evidence type="ECO:0000256" key="4">
    <source>
        <dbReference type="ARBA" id="ARBA00022475"/>
    </source>
</evidence>
<keyword evidence="6" id="KW-0808">Transferase</keyword>
<dbReference type="AlphaFoldDB" id="A0A7Y0EGJ9"/>
<dbReference type="InterPro" id="IPR003594">
    <property type="entry name" value="HATPase_dom"/>
</dbReference>
<dbReference type="PROSITE" id="PS50109">
    <property type="entry name" value="HIS_KIN"/>
    <property type="match status" value="1"/>
</dbReference>
<feature type="coiled-coil region" evidence="14">
    <location>
        <begin position="230"/>
        <end position="257"/>
    </location>
</feature>
<comment type="catalytic activity">
    <reaction evidence="1">
        <text>ATP + protein L-histidine = ADP + protein N-phospho-L-histidine.</text>
        <dbReference type="EC" id="2.7.13.3"/>
    </reaction>
</comment>
<evidence type="ECO:0000256" key="2">
    <source>
        <dbReference type="ARBA" id="ARBA00004651"/>
    </source>
</evidence>
<dbReference type="InterPro" id="IPR036890">
    <property type="entry name" value="HATPase_C_sf"/>
</dbReference>
<dbReference type="Gene3D" id="1.10.287.130">
    <property type="match status" value="1"/>
</dbReference>